<keyword evidence="1" id="KW-0808">Transferase</keyword>
<proteinExistence type="predicted"/>
<accession>A0A1X6WM69</accession>
<dbReference type="InterPro" id="IPR016181">
    <property type="entry name" value="Acyl_CoA_acyltransferase"/>
</dbReference>
<dbReference type="AlphaFoldDB" id="A0A1X6WM69"/>
<dbReference type="Gene3D" id="3.40.630.30">
    <property type="match status" value="1"/>
</dbReference>
<reference evidence="2" key="1">
    <citation type="submission" date="2017-02" db="EMBL/GenBank/DDBJ databases">
        <authorList>
            <person name="Dridi B."/>
        </authorList>
    </citation>
    <scope>NUCLEOTIDE SEQUENCE [LARGE SCALE GENOMIC DNA]</scope>
    <source>
        <strain evidence="2">bH819</strain>
    </source>
</reference>
<keyword evidence="2" id="KW-1185">Reference proteome</keyword>
<sequence>MKELIKKQFSVDFNCPVEALDKNTFVTYKSDNRSRYRARSKGSIVCYDGKVYVRTEEDRLTQKLKSKYNQKKSDWFLEIKNLQELKAELAEFDLKIESINPFFIPIKEKIITDNWNERFVFIKKEDIPNFKENKRITEAFCYSENDPDQIGLAYYEGNELKAICGANWNGKYTWEIGIEVLDHQFEKQGIATELVRGLTSKILFDQPNVLIVYSTSFSHINSMNVAINSGFKIGWTEITFN</sequence>
<name>A0A1X6WM69_9ENTE</name>
<dbReference type="GO" id="GO:0016740">
    <property type="term" value="F:transferase activity"/>
    <property type="evidence" value="ECO:0007669"/>
    <property type="project" value="UniProtKB-KW"/>
</dbReference>
<dbReference type="EMBL" id="FWFD01000008">
    <property type="protein sequence ID" value="SLM85441.1"/>
    <property type="molecule type" value="Genomic_DNA"/>
</dbReference>
<dbReference type="Proteomes" id="UP000195918">
    <property type="component" value="Unassembled WGS sequence"/>
</dbReference>
<evidence type="ECO:0000313" key="1">
    <source>
        <dbReference type="EMBL" id="SLM85441.1"/>
    </source>
</evidence>
<organism evidence="1 2">
    <name type="scientific">Vagococcus fluvialis bH819</name>
    <dbReference type="NCBI Taxonomy" id="1255619"/>
    <lineage>
        <taxon>Bacteria</taxon>
        <taxon>Bacillati</taxon>
        <taxon>Bacillota</taxon>
        <taxon>Bacilli</taxon>
        <taxon>Lactobacillales</taxon>
        <taxon>Enterococcaceae</taxon>
        <taxon>Vagococcus</taxon>
    </lineage>
</organism>
<evidence type="ECO:0000313" key="2">
    <source>
        <dbReference type="Proteomes" id="UP000195918"/>
    </source>
</evidence>
<protein>
    <submittedName>
        <fullName evidence="1">Predicted acetyltransferase</fullName>
    </submittedName>
</protein>
<gene>
    <name evidence="1" type="ORF">FM121_05035</name>
</gene>
<dbReference type="SUPFAM" id="SSF55729">
    <property type="entry name" value="Acyl-CoA N-acyltransferases (Nat)"/>
    <property type="match status" value="1"/>
</dbReference>